<dbReference type="Gene3D" id="3.40.33.10">
    <property type="entry name" value="CAP"/>
    <property type="match status" value="1"/>
</dbReference>
<keyword evidence="3" id="KW-1185">Reference proteome</keyword>
<dbReference type="PANTHER" id="PTHR31157:SF1">
    <property type="entry name" value="SCP DOMAIN-CONTAINING PROTEIN"/>
    <property type="match status" value="1"/>
</dbReference>
<dbReference type="CDD" id="cd05379">
    <property type="entry name" value="CAP_bacterial"/>
    <property type="match status" value="1"/>
</dbReference>
<sequence>MKKIYSICVAVFILTSTFGGSVEAQKVFGEFNNKQCRESSAQLETSNLAAEESQVIKLVNSQRAKYGLAPLKANTQLINIARVKSRDMMMKNYFSHTSPTFGSTFSLLTRYGLSYAAAGENIAYGYNNAASVMNGWMNSPGHRANILGRQYREIGVGAARSRSGKIYWTQVFIKR</sequence>
<dbReference type="NCBIfam" id="TIGR02909">
    <property type="entry name" value="spore_YkwD"/>
    <property type="match status" value="1"/>
</dbReference>
<dbReference type="HOGENOM" id="CLU_048111_3_4_9"/>
<dbReference type="PIR" id="H97174">
    <property type="entry name" value="H97174"/>
</dbReference>
<organism evidence="2 3">
    <name type="scientific">Clostridium acetobutylicum (strain ATCC 824 / DSM 792 / JCM 1419 / IAM 19013 / LMG 5710 / NBRC 13948 / NRRL B-527 / VKM B-1787 / 2291 / W)</name>
    <dbReference type="NCBI Taxonomy" id="272562"/>
    <lineage>
        <taxon>Bacteria</taxon>
        <taxon>Bacillati</taxon>
        <taxon>Bacillota</taxon>
        <taxon>Clostridia</taxon>
        <taxon>Eubacteriales</taxon>
        <taxon>Clostridiaceae</taxon>
        <taxon>Clostridium</taxon>
    </lineage>
</organism>
<dbReference type="PATRIC" id="fig|272562.8.peg.2431"/>
<proteinExistence type="predicted"/>
<dbReference type="KEGG" id="cac:CA_C2230"/>
<dbReference type="InterPro" id="IPR014044">
    <property type="entry name" value="CAP_dom"/>
</dbReference>
<feature type="domain" description="SCP" evidence="1">
    <location>
        <begin position="57"/>
        <end position="172"/>
    </location>
</feature>
<dbReference type="PANTHER" id="PTHR31157">
    <property type="entry name" value="SCP DOMAIN-CONTAINING PROTEIN"/>
    <property type="match status" value="1"/>
</dbReference>
<dbReference type="STRING" id="272562.CA_C2230"/>
<dbReference type="Proteomes" id="UP000000814">
    <property type="component" value="Chromosome"/>
</dbReference>
<dbReference type="SUPFAM" id="SSF55797">
    <property type="entry name" value="PR-1-like"/>
    <property type="match status" value="1"/>
</dbReference>
<gene>
    <name evidence="2" type="ordered locus">CA_C2230</name>
</gene>
<dbReference type="eggNOG" id="COG2340">
    <property type="taxonomic scope" value="Bacteria"/>
</dbReference>
<protein>
    <submittedName>
        <fullName evidence="2">Uncharacterized protein of PR1 family, YkwD B.subtilis ortholog</fullName>
    </submittedName>
</protein>
<dbReference type="InterPro" id="IPR035940">
    <property type="entry name" value="CAP_sf"/>
</dbReference>
<name>Q97GY5_CLOAB</name>
<accession>Q97GY5</accession>
<evidence type="ECO:0000259" key="1">
    <source>
        <dbReference type="Pfam" id="PF00188"/>
    </source>
</evidence>
<dbReference type="RefSeq" id="WP_010965528.1">
    <property type="nucleotide sequence ID" value="NC_003030.1"/>
</dbReference>
<evidence type="ECO:0000313" key="2">
    <source>
        <dbReference type="EMBL" id="AAK80187.1"/>
    </source>
</evidence>
<reference evidence="2 3" key="1">
    <citation type="journal article" date="2001" name="J. Bacteriol.">
        <title>Genome sequence and comparative analysis of the solvent-producing bacterium Clostridium acetobutylicum.</title>
        <authorList>
            <person name="Nolling J."/>
            <person name="Breton G."/>
            <person name="Omelchenko M.V."/>
            <person name="Makarova K.S."/>
            <person name="Zeng Q."/>
            <person name="Gibson R."/>
            <person name="Lee H.M."/>
            <person name="Dubois J."/>
            <person name="Qiu D."/>
            <person name="Hitti J."/>
            <person name="Wolf Y.I."/>
            <person name="Tatusov R.L."/>
            <person name="Sabathe F."/>
            <person name="Doucette-Stamm L."/>
            <person name="Soucaille P."/>
            <person name="Daly M.J."/>
            <person name="Bennett G.N."/>
            <person name="Koonin E.V."/>
            <person name="Smith D.R."/>
        </authorList>
    </citation>
    <scope>NUCLEOTIDE SEQUENCE [LARGE SCALE GENOMIC DNA]</scope>
    <source>
        <strain evidence="3">ATCC 824 / DSM 792 / JCM 1419 / LMG 5710 / VKM B-1787</strain>
    </source>
</reference>
<dbReference type="GeneID" id="44998709"/>
<dbReference type="AlphaFoldDB" id="Q97GY5"/>
<dbReference type="OrthoDB" id="9783944at2"/>
<dbReference type="Pfam" id="PF00188">
    <property type="entry name" value="CAP"/>
    <property type="match status" value="1"/>
</dbReference>
<dbReference type="InterPro" id="IPR014258">
    <property type="entry name" value="CAP_domain_YkwD-like"/>
</dbReference>
<evidence type="ECO:0000313" key="3">
    <source>
        <dbReference type="Proteomes" id="UP000000814"/>
    </source>
</evidence>
<dbReference type="EMBL" id="AE001437">
    <property type="protein sequence ID" value="AAK80187.1"/>
    <property type="molecule type" value="Genomic_DNA"/>
</dbReference>